<sequence>MGNCGVLDGVRVLDLTRVLAGPYSGMILADMGAEVVKLEVPGHGDDSRGFTPMINGESAYFMNLNRNKKSIVINLKEEAGRSIFKELIKEFDILLENFRPGTMEKLGLGYDDLKKIHPGLIYGAVSGFGHYGPYAKRPGYDIIGQGMGGLMSTTGWPDGEPTRSGTAIADVLAGLNMTIGILAAYSNKLQNGHGDKVDVALVDSVVSGMEIITQIYFATGKDPERIGNRYESVYPYDTFKAKDKTFIIGAGNNKLFALLTDYMGRNDLLEDPRFKENADRVKNHAALKPIIEEWAKDKSADDIINDLLKKGCPAAPVNKVSDITKDPHIAGAREMFVEVDHPKAGKTTLTGCHIKFSETECKINTPAPELGQHTHEFLKTYLGYDEAKLTELKAKGIIEG</sequence>
<dbReference type="SUPFAM" id="SSF89796">
    <property type="entry name" value="CoA-transferase family III (CaiB/BaiF)"/>
    <property type="match status" value="1"/>
</dbReference>
<dbReference type="Proteomes" id="UP000295063">
    <property type="component" value="Unassembled WGS sequence"/>
</dbReference>
<dbReference type="Gene3D" id="3.40.50.10540">
    <property type="entry name" value="Crotonobetainyl-coa:carnitine coa-transferase, domain 1"/>
    <property type="match status" value="1"/>
</dbReference>
<evidence type="ECO:0000256" key="1">
    <source>
        <dbReference type="ARBA" id="ARBA00022679"/>
    </source>
</evidence>
<keyword evidence="1 2" id="KW-0808">Transferase</keyword>
<evidence type="ECO:0000313" key="3">
    <source>
        <dbReference type="Proteomes" id="UP000295063"/>
    </source>
</evidence>
<protein>
    <submittedName>
        <fullName evidence="2">Crotonobetainyl-CoA:carnitine CoA-transferase CaiB-like acyl-CoA transferase</fullName>
    </submittedName>
</protein>
<dbReference type="PANTHER" id="PTHR48207:SF3">
    <property type="entry name" value="SUCCINATE--HYDROXYMETHYLGLUTARATE COA-TRANSFERASE"/>
    <property type="match status" value="1"/>
</dbReference>
<reference evidence="2 3" key="1">
    <citation type="submission" date="2019-03" db="EMBL/GenBank/DDBJ databases">
        <title>Genomic Encyclopedia of Type Strains, Phase IV (KMG-IV): sequencing the most valuable type-strain genomes for metagenomic binning, comparative biology and taxonomic classification.</title>
        <authorList>
            <person name="Goeker M."/>
        </authorList>
    </citation>
    <scope>NUCLEOTIDE SEQUENCE [LARGE SCALE GENOMIC DNA]</scope>
    <source>
        <strain evidence="2 3">DSM 15969</strain>
    </source>
</reference>
<dbReference type="InterPro" id="IPR023606">
    <property type="entry name" value="CoA-Trfase_III_dom_1_sf"/>
</dbReference>
<keyword evidence="3" id="KW-1185">Reference proteome</keyword>
<dbReference type="InterPro" id="IPR044855">
    <property type="entry name" value="CoA-Trfase_III_dom3_sf"/>
</dbReference>
<accession>A0A4R1Q482</accession>
<organism evidence="2 3">
    <name type="scientific">Anaerospora hongkongensis</name>
    <dbReference type="NCBI Taxonomy" id="244830"/>
    <lineage>
        <taxon>Bacteria</taxon>
        <taxon>Bacillati</taxon>
        <taxon>Bacillota</taxon>
        <taxon>Negativicutes</taxon>
        <taxon>Selenomonadales</taxon>
        <taxon>Sporomusaceae</taxon>
        <taxon>Anaerospora</taxon>
    </lineage>
</organism>
<dbReference type="OrthoDB" id="9797653at2"/>
<gene>
    <name evidence="2" type="ORF">EV210_10169</name>
</gene>
<name>A0A4R1Q482_9FIRM</name>
<dbReference type="PANTHER" id="PTHR48207">
    <property type="entry name" value="SUCCINATE--HYDROXYMETHYLGLUTARATE COA-TRANSFERASE"/>
    <property type="match status" value="1"/>
</dbReference>
<proteinExistence type="predicted"/>
<dbReference type="GO" id="GO:0008410">
    <property type="term" value="F:CoA-transferase activity"/>
    <property type="evidence" value="ECO:0007669"/>
    <property type="project" value="TreeGrafter"/>
</dbReference>
<dbReference type="EMBL" id="SLUI01000001">
    <property type="protein sequence ID" value="TCL39874.1"/>
    <property type="molecule type" value="Genomic_DNA"/>
</dbReference>
<dbReference type="Gene3D" id="3.30.1540.10">
    <property type="entry name" value="formyl-coa transferase, domain 3"/>
    <property type="match status" value="1"/>
</dbReference>
<dbReference type="InterPro" id="IPR050483">
    <property type="entry name" value="CoA-transferase_III_domain"/>
</dbReference>
<dbReference type="RefSeq" id="WP_132073858.1">
    <property type="nucleotide sequence ID" value="NZ_SLUI01000001.1"/>
</dbReference>
<dbReference type="InterPro" id="IPR003673">
    <property type="entry name" value="CoA-Trfase_fam_III"/>
</dbReference>
<evidence type="ECO:0000313" key="2">
    <source>
        <dbReference type="EMBL" id="TCL39874.1"/>
    </source>
</evidence>
<comment type="caution">
    <text evidence="2">The sequence shown here is derived from an EMBL/GenBank/DDBJ whole genome shotgun (WGS) entry which is preliminary data.</text>
</comment>
<dbReference type="AlphaFoldDB" id="A0A4R1Q482"/>
<dbReference type="Pfam" id="PF02515">
    <property type="entry name" value="CoA_transf_3"/>
    <property type="match status" value="1"/>
</dbReference>